<comment type="caution">
    <text evidence="8">The sequence shown here is derived from an EMBL/GenBank/DDBJ whole genome shotgun (WGS) entry which is preliminary data.</text>
</comment>
<evidence type="ECO:0000256" key="5">
    <source>
        <dbReference type="ARBA" id="ARBA00023235"/>
    </source>
</evidence>
<dbReference type="SUPFAM" id="SSF51366">
    <property type="entry name" value="Ribulose-phoshate binding barrel"/>
    <property type="match status" value="1"/>
</dbReference>
<sequence>MTINAVNDVLERIRGGLVVSCQARGSDPLRDSRVIAAMSASTVQGGAVGLRLEGPADIRAVRPLVDVPIIGLWKVDLEPSDVYITPTVQHAQEVVAAGATIVALDGTARPRPDGNPLIRSIEAIHEAGALVMADVSTLAEGEAAEALGADVVSTTLSGYTPDSPQVEAPDLTLVGELARRVQIPVVAEGRYRTPFQATQALSAGAWAVVVGTAITAPGWITSQFVRRLQQVEDQN</sequence>
<evidence type="ECO:0000256" key="2">
    <source>
        <dbReference type="ARBA" id="ARBA00002147"/>
    </source>
</evidence>
<evidence type="ECO:0000313" key="8">
    <source>
        <dbReference type="EMBL" id="TDW87038.1"/>
    </source>
</evidence>
<evidence type="ECO:0000313" key="9">
    <source>
        <dbReference type="Proteomes" id="UP000295060"/>
    </source>
</evidence>
<proteinExistence type="inferred from homology"/>
<dbReference type="PANTHER" id="PTHR36204">
    <property type="entry name" value="N-ACETYLMANNOSAMINE-6-PHOSPHATE 2-EPIMERASE-RELATED"/>
    <property type="match status" value="1"/>
</dbReference>
<dbReference type="RefSeq" id="WP_134131067.1">
    <property type="nucleotide sequence ID" value="NZ_SODU01000003.1"/>
</dbReference>
<dbReference type="Pfam" id="PF04131">
    <property type="entry name" value="NanE"/>
    <property type="match status" value="1"/>
</dbReference>
<dbReference type="CDD" id="cd04729">
    <property type="entry name" value="NanE"/>
    <property type="match status" value="1"/>
</dbReference>
<dbReference type="NCBIfam" id="NF002231">
    <property type="entry name" value="PRK01130.1"/>
    <property type="match status" value="1"/>
</dbReference>
<dbReference type="Gene3D" id="3.20.20.70">
    <property type="entry name" value="Aldolase class I"/>
    <property type="match status" value="1"/>
</dbReference>
<keyword evidence="9" id="KW-1185">Reference proteome</keyword>
<dbReference type="EC" id="5.1.3.9" evidence="7"/>
<evidence type="ECO:0000256" key="1">
    <source>
        <dbReference type="ARBA" id="ARBA00000056"/>
    </source>
</evidence>
<dbReference type="PANTHER" id="PTHR36204:SF1">
    <property type="entry name" value="N-ACETYLMANNOSAMINE-6-PHOSPHATE 2-EPIMERASE-RELATED"/>
    <property type="match status" value="1"/>
</dbReference>
<name>A0ABY2F9F8_9ACTN</name>
<dbReference type="InterPro" id="IPR011060">
    <property type="entry name" value="RibuloseP-bd_barrel"/>
</dbReference>
<accession>A0ABY2F9F8</accession>
<reference evidence="8 9" key="1">
    <citation type="submission" date="2019-03" db="EMBL/GenBank/DDBJ databases">
        <title>Genomic Encyclopedia of Type Strains, Phase III (KMG-III): the genomes of soil and plant-associated and newly described type strains.</title>
        <authorList>
            <person name="Whitman W."/>
        </authorList>
    </citation>
    <scope>NUCLEOTIDE SEQUENCE [LARGE SCALE GENOMIC DNA]</scope>
    <source>
        <strain evidence="8 9">VKMAc-2574</strain>
    </source>
</reference>
<evidence type="ECO:0000256" key="4">
    <source>
        <dbReference type="ARBA" id="ARBA00007439"/>
    </source>
</evidence>
<keyword evidence="5 7" id="KW-0413">Isomerase</keyword>
<dbReference type="EMBL" id="SODU01000003">
    <property type="protein sequence ID" value="TDW87038.1"/>
    <property type="molecule type" value="Genomic_DNA"/>
</dbReference>
<comment type="pathway">
    <text evidence="3 7">Amino-sugar metabolism; N-acetylneuraminate degradation; D-fructose 6-phosphate from N-acetylneuraminate: step 3/5.</text>
</comment>
<gene>
    <name evidence="7" type="primary">nanE</name>
    <name evidence="8" type="ORF">EV137_5108</name>
</gene>
<evidence type="ECO:0000256" key="6">
    <source>
        <dbReference type="ARBA" id="ARBA00023277"/>
    </source>
</evidence>
<dbReference type="InterPro" id="IPR013785">
    <property type="entry name" value="Aldolase_TIM"/>
</dbReference>
<keyword evidence="6 7" id="KW-0119">Carbohydrate metabolism</keyword>
<dbReference type="HAMAP" id="MF_01235">
    <property type="entry name" value="ManNAc6P_epimer"/>
    <property type="match status" value="1"/>
</dbReference>
<evidence type="ECO:0000256" key="3">
    <source>
        <dbReference type="ARBA" id="ARBA00005081"/>
    </source>
</evidence>
<comment type="catalytic activity">
    <reaction evidence="1 7">
        <text>an N-acyl-D-glucosamine 6-phosphate = an N-acyl-D-mannosamine 6-phosphate</text>
        <dbReference type="Rhea" id="RHEA:23932"/>
        <dbReference type="ChEBI" id="CHEBI:57599"/>
        <dbReference type="ChEBI" id="CHEBI:57666"/>
        <dbReference type="EC" id="5.1.3.9"/>
    </reaction>
</comment>
<dbReference type="InterPro" id="IPR007260">
    <property type="entry name" value="NanE"/>
</dbReference>
<organism evidence="8 9">
    <name type="scientific">Kribbella pratensis</name>
    <dbReference type="NCBI Taxonomy" id="2512112"/>
    <lineage>
        <taxon>Bacteria</taxon>
        <taxon>Bacillati</taxon>
        <taxon>Actinomycetota</taxon>
        <taxon>Actinomycetes</taxon>
        <taxon>Propionibacteriales</taxon>
        <taxon>Kribbellaceae</taxon>
        <taxon>Kribbella</taxon>
    </lineage>
</organism>
<comment type="function">
    <text evidence="2 7">Converts N-acetylmannosamine-6-phosphate (ManNAc-6-P) to N-acetylglucosamine-6-phosphate (GlcNAc-6-P).</text>
</comment>
<protein>
    <recommendedName>
        <fullName evidence="7">Putative N-acetylmannosamine-6-phosphate 2-epimerase</fullName>
        <ecNumber evidence="7">5.1.3.9</ecNumber>
    </recommendedName>
    <alternativeName>
        <fullName evidence="7">ManNAc-6-P epimerase</fullName>
    </alternativeName>
</protein>
<evidence type="ECO:0000256" key="7">
    <source>
        <dbReference type="HAMAP-Rule" id="MF_01235"/>
    </source>
</evidence>
<comment type="similarity">
    <text evidence="4 7">Belongs to the NanE family.</text>
</comment>
<dbReference type="Proteomes" id="UP000295060">
    <property type="component" value="Unassembled WGS sequence"/>
</dbReference>